<gene>
    <name evidence="2" type="ORF">METZ01_LOCUS491276</name>
</gene>
<reference evidence="2" key="1">
    <citation type="submission" date="2018-05" db="EMBL/GenBank/DDBJ databases">
        <authorList>
            <person name="Lanie J.A."/>
            <person name="Ng W.-L."/>
            <person name="Kazmierczak K.M."/>
            <person name="Andrzejewski T.M."/>
            <person name="Davidsen T.M."/>
            <person name="Wayne K.J."/>
            <person name="Tettelin H."/>
            <person name="Glass J.I."/>
            <person name="Rusch D."/>
            <person name="Podicherti R."/>
            <person name="Tsui H.-C.T."/>
            <person name="Winkler M.E."/>
        </authorList>
    </citation>
    <scope>NUCLEOTIDE SEQUENCE</scope>
</reference>
<dbReference type="AlphaFoldDB" id="A0A383D1T0"/>
<keyword evidence="1" id="KW-0472">Membrane</keyword>
<proteinExistence type="predicted"/>
<evidence type="ECO:0000256" key="1">
    <source>
        <dbReference type="SAM" id="Phobius"/>
    </source>
</evidence>
<feature type="non-terminal residue" evidence="2">
    <location>
        <position position="120"/>
    </location>
</feature>
<keyword evidence="1" id="KW-0812">Transmembrane</keyword>
<evidence type="ECO:0000313" key="2">
    <source>
        <dbReference type="EMBL" id="SVE38422.1"/>
    </source>
</evidence>
<accession>A0A383D1T0</accession>
<sequence length="120" mass="13343">MKNILRWCFKNITQKYPGQILIFALLLSGFSVYISTGLSYNSRMDNLLPQDLPLIKEFNEVVSKTGGSGPLVVVLEGLGQDKAPVVISQLSQLLGKVDGTQYVDSQIPKNFLNNRQLLML</sequence>
<dbReference type="EMBL" id="UINC01213576">
    <property type="protein sequence ID" value="SVE38422.1"/>
    <property type="molecule type" value="Genomic_DNA"/>
</dbReference>
<keyword evidence="1" id="KW-1133">Transmembrane helix</keyword>
<evidence type="ECO:0008006" key="3">
    <source>
        <dbReference type="Google" id="ProtNLM"/>
    </source>
</evidence>
<protein>
    <recommendedName>
        <fullName evidence="3">Membrane transport protein MMPL domain-containing protein</fullName>
    </recommendedName>
</protein>
<feature type="transmembrane region" description="Helical" evidence="1">
    <location>
        <begin position="20"/>
        <end position="40"/>
    </location>
</feature>
<organism evidence="2">
    <name type="scientific">marine metagenome</name>
    <dbReference type="NCBI Taxonomy" id="408172"/>
    <lineage>
        <taxon>unclassified sequences</taxon>
        <taxon>metagenomes</taxon>
        <taxon>ecological metagenomes</taxon>
    </lineage>
</organism>
<name>A0A383D1T0_9ZZZZ</name>